<dbReference type="STRING" id="1314781.A0A165G5P6"/>
<dbReference type="AlphaFoldDB" id="A0A165G5P6"/>
<evidence type="ECO:0000256" key="7">
    <source>
        <dbReference type="ARBA" id="ARBA00023128"/>
    </source>
</evidence>
<evidence type="ECO:0000256" key="8">
    <source>
        <dbReference type="ARBA" id="ARBA00023136"/>
    </source>
</evidence>
<evidence type="ECO:0000256" key="1">
    <source>
        <dbReference type="ARBA" id="ARBA00004225"/>
    </source>
</evidence>
<feature type="repeat" description="Solcar" evidence="9">
    <location>
        <begin position="13"/>
        <end position="86"/>
    </location>
</feature>
<organism evidence="12 13">
    <name type="scientific">Exidia glandulosa HHB12029</name>
    <dbReference type="NCBI Taxonomy" id="1314781"/>
    <lineage>
        <taxon>Eukaryota</taxon>
        <taxon>Fungi</taxon>
        <taxon>Dikarya</taxon>
        <taxon>Basidiomycota</taxon>
        <taxon>Agaricomycotina</taxon>
        <taxon>Agaricomycetes</taxon>
        <taxon>Auriculariales</taxon>
        <taxon>Exidiaceae</taxon>
        <taxon>Exidia</taxon>
    </lineage>
</organism>
<keyword evidence="5" id="KW-0677">Repeat</keyword>
<dbReference type="InterPro" id="IPR002067">
    <property type="entry name" value="MCP"/>
</dbReference>
<dbReference type="PRINTS" id="PR00926">
    <property type="entry name" value="MITOCARRIER"/>
</dbReference>
<dbReference type="InterPro" id="IPR023395">
    <property type="entry name" value="MCP_dom_sf"/>
</dbReference>
<feature type="transmembrane region" description="Helical" evidence="11">
    <location>
        <begin position="15"/>
        <end position="36"/>
    </location>
</feature>
<keyword evidence="6 11" id="KW-1133">Transmembrane helix</keyword>
<dbReference type="FunCoup" id="A0A165G5P6">
    <property type="interactions" value="314"/>
</dbReference>
<keyword evidence="8 9" id="KW-0472">Membrane</keyword>
<dbReference type="EMBL" id="KV426058">
    <property type="protein sequence ID" value="KZV90021.1"/>
    <property type="molecule type" value="Genomic_DNA"/>
</dbReference>
<dbReference type="Gene3D" id="1.50.40.10">
    <property type="entry name" value="Mitochondrial carrier domain"/>
    <property type="match status" value="2"/>
</dbReference>
<evidence type="ECO:0000256" key="2">
    <source>
        <dbReference type="ARBA" id="ARBA00006375"/>
    </source>
</evidence>
<sequence>MDPDDIHHQTPSPTFGQALIAGALAGVAADVAFYPLDTIKTRLQSSSGFVKAGGFRGIYAGMTSVIVGGGPGAAIFFTSYETIKTHLPTAPHLAPFSHVLAASLSETIACFVRVPTEVVKQRTQAQHGATKLSSLAVARVLASSEGFRGFYRGFGATVYREIPFAGVQYPIYEFLKRETARRLNKGKKTKGERLAAGPAALCGSVAGAVAGAVTTPLDVLKTRIMLDTTTAGFMSHVRAVHAAGGVPAFFAGIVPRTLWIAAGGAVFLGVYESGVNTLIRAGVFNDPASKRLADD</sequence>
<evidence type="ECO:0000256" key="5">
    <source>
        <dbReference type="ARBA" id="ARBA00022737"/>
    </source>
</evidence>
<feature type="transmembrane region" description="Helical" evidence="11">
    <location>
        <begin position="57"/>
        <end position="77"/>
    </location>
</feature>
<keyword evidence="7" id="KW-0496">Mitochondrion</keyword>
<dbReference type="Proteomes" id="UP000077266">
    <property type="component" value="Unassembled WGS sequence"/>
</dbReference>
<evidence type="ECO:0000313" key="12">
    <source>
        <dbReference type="EMBL" id="KZV90021.1"/>
    </source>
</evidence>
<dbReference type="Pfam" id="PF00153">
    <property type="entry name" value="Mito_carr"/>
    <property type="match status" value="3"/>
</dbReference>
<dbReference type="PROSITE" id="PS50920">
    <property type="entry name" value="SOLCAR"/>
    <property type="match status" value="3"/>
</dbReference>
<evidence type="ECO:0000256" key="10">
    <source>
        <dbReference type="RuleBase" id="RU000488"/>
    </source>
</evidence>
<evidence type="ECO:0000256" key="11">
    <source>
        <dbReference type="SAM" id="Phobius"/>
    </source>
</evidence>
<protein>
    <submittedName>
        <fullName evidence="12">Mitochondrial carrier</fullName>
    </submittedName>
</protein>
<keyword evidence="3 10" id="KW-0813">Transport</keyword>
<dbReference type="GO" id="GO:0055085">
    <property type="term" value="P:transmembrane transport"/>
    <property type="evidence" value="ECO:0007669"/>
    <property type="project" value="InterPro"/>
</dbReference>
<evidence type="ECO:0000256" key="6">
    <source>
        <dbReference type="ARBA" id="ARBA00022989"/>
    </source>
</evidence>
<evidence type="ECO:0000313" key="13">
    <source>
        <dbReference type="Proteomes" id="UP000077266"/>
    </source>
</evidence>
<keyword evidence="4 9" id="KW-0812">Transmembrane</keyword>
<dbReference type="GO" id="GO:0031966">
    <property type="term" value="C:mitochondrial membrane"/>
    <property type="evidence" value="ECO:0007669"/>
    <property type="project" value="UniProtKB-SubCell"/>
</dbReference>
<dbReference type="InParanoid" id="A0A165G5P6"/>
<evidence type="ECO:0000256" key="4">
    <source>
        <dbReference type="ARBA" id="ARBA00022692"/>
    </source>
</evidence>
<gene>
    <name evidence="12" type="ORF">EXIGLDRAFT_677575</name>
</gene>
<keyword evidence="13" id="KW-1185">Reference proteome</keyword>
<evidence type="ECO:0000256" key="9">
    <source>
        <dbReference type="PROSITE-ProRule" id="PRU00282"/>
    </source>
</evidence>
<name>A0A165G5P6_EXIGL</name>
<dbReference type="OrthoDB" id="415315at2759"/>
<dbReference type="PANTHER" id="PTHR45667">
    <property type="entry name" value="S-ADENOSYLMETHIONINE MITOCHONDRIAL CARRIER PROTEIN"/>
    <property type="match status" value="1"/>
</dbReference>
<comment type="subcellular location">
    <subcellularLocation>
        <location evidence="1">Mitochondrion membrane</location>
        <topology evidence="1">Multi-pass membrane protein</topology>
    </subcellularLocation>
</comment>
<feature type="repeat" description="Solcar" evidence="9">
    <location>
        <begin position="198"/>
        <end position="277"/>
    </location>
</feature>
<proteinExistence type="inferred from homology"/>
<dbReference type="SUPFAM" id="SSF103506">
    <property type="entry name" value="Mitochondrial carrier"/>
    <property type="match status" value="1"/>
</dbReference>
<dbReference type="InterPro" id="IPR018108">
    <property type="entry name" value="MCP_transmembrane"/>
</dbReference>
<comment type="similarity">
    <text evidence="2 10">Belongs to the mitochondrial carrier (TC 2.A.29) family.</text>
</comment>
<reference evidence="12 13" key="1">
    <citation type="journal article" date="2016" name="Mol. Biol. Evol.">
        <title>Comparative Genomics of Early-Diverging Mushroom-Forming Fungi Provides Insights into the Origins of Lignocellulose Decay Capabilities.</title>
        <authorList>
            <person name="Nagy L.G."/>
            <person name="Riley R."/>
            <person name="Tritt A."/>
            <person name="Adam C."/>
            <person name="Daum C."/>
            <person name="Floudas D."/>
            <person name="Sun H."/>
            <person name="Yadav J.S."/>
            <person name="Pangilinan J."/>
            <person name="Larsson K.H."/>
            <person name="Matsuura K."/>
            <person name="Barry K."/>
            <person name="Labutti K."/>
            <person name="Kuo R."/>
            <person name="Ohm R.A."/>
            <person name="Bhattacharya S.S."/>
            <person name="Shirouzu T."/>
            <person name="Yoshinaga Y."/>
            <person name="Martin F.M."/>
            <person name="Grigoriev I.V."/>
            <person name="Hibbett D.S."/>
        </authorList>
    </citation>
    <scope>NUCLEOTIDE SEQUENCE [LARGE SCALE GENOMIC DNA]</scope>
    <source>
        <strain evidence="12 13">HHB12029</strain>
    </source>
</reference>
<accession>A0A165G5P6</accession>
<feature type="repeat" description="Solcar" evidence="9">
    <location>
        <begin position="93"/>
        <end position="178"/>
    </location>
</feature>
<evidence type="ECO:0000256" key="3">
    <source>
        <dbReference type="ARBA" id="ARBA00022448"/>
    </source>
</evidence>